<dbReference type="InterPro" id="IPR001680">
    <property type="entry name" value="WD40_rpt"/>
</dbReference>
<dbReference type="OrthoDB" id="9814620at2"/>
<protein>
    <submittedName>
        <fullName evidence="1">WD-40 repeat-containing protein</fullName>
    </submittedName>
</protein>
<comment type="caution">
    <text evidence="1">The sequence shown here is derived from an EMBL/GenBank/DDBJ whole genome shotgun (WGS) entry which is preliminary data.</text>
</comment>
<dbReference type="RefSeq" id="WP_111398491.1">
    <property type="nucleotide sequence ID" value="NZ_QKYU01000012.1"/>
</dbReference>
<evidence type="ECO:0000313" key="1">
    <source>
        <dbReference type="EMBL" id="PZW45074.1"/>
    </source>
</evidence>
<reference evidence="1 2" key="1">
    <citation type="submission" date="2018-06" db="EMBL/GenBank/DDBJ databases">
        <title>Genomic Encyclopedia of Archaeal and Bacterial Type Strains, Phase II (KMG-II): from individual species to whole genera.</title>
        <authorList>
            <person name="Goeker M."/>
        </authorList>
    </citation>
    <scope>NUCLEOTIDE SEQUENCE [LARGE SCALE GENOMIC DNA]</scope>
    <source>
        <strain evidence="1 2">DSM 24525</strain>
    </source>
</reference>
<dbReference type="InterPro" id="IPR015943">
    <property type="entry name" value="WD40/YVTN_repeat-like_dom_sf"/>
</dbReference>
<proteinExistence type="predicted"/>
<dbReference type="EMBL" id="QKYU01000012">
    <property type="protein sequence ID" value="PZW45074.1"/>
    <property type="molecule type" value="Genomic_DNA"/>
</dbReference>
<gene>
    <name evidence="1" type="ORF">C8P66_11290</name>
</gene>
<dbReference type="SMART" id="SM00320">
    <property type="entry name" value="WD40"/>
    <property type="match status" value="6"/>
</dbReference>
<dbReference type="SUPFAM" id="SSF63829">
    <property type="entry name" value="Calcium-dependent phosphotriesterase"/>
    <property type="match status" value="1"/>
</dbReference>
<name>A0A2W7KBS3_9PROT</name>
<dbReference type="PANTHER" id="PTHR19879:SF9">
    <property type="entry name" value="TRANSCRIPTION INITIATION FACTOR TFIID SUBUNIT 5"/>
    <property type="match status" value="1"/>
</dbReference>
<organism evidence="1 2">
    <name type="scientific">Humitalea rosea</name>
    <dbReference type="NCBI Taxonomy" id="990373"/>
    <lineage>
        <taxon>Bacteria</taxon>
        <taxon>Pseudomonadati</taxon>
        <taxon>Pseudomonadota</taxon>
        <taxon>Alphaproteobacteria</taxon>
        <taxon>Acetobacterales</taxon>
        <taxon>Roseomonadaceae</taxon>
        <taxon>Humitalea</taxon>
    </lineage>
</organism>
<dbReference type="PANTHER" id="PTHR19879">
    <property type="entry name" value="TRANSCRIPTION INITIATION FACTOR TFIID"/>
    <property type="match status" value="1"/>
</dbReference>
<evidence type="ECO:0000313" key="2">
    <source>
        <dbReference type="Proteomes" id="UP000249688"/>
    </source>
</evidence>
<dbReference type="AlphaFoldDB" id="A0A2W7KBS3"/>
<dbReference type="Proteomes" id="UP000249688">
    <property type="component" value="Unassembled WGS sequence"/>
</dbReference>
<keyword evidence="2" id="KW-1185">Reference proteome</keyword>
<dbReference type="Gene3D" id="2.130.10.10">
    <property type="entry name" value="YVTN repeat-like/Quinoprotein amine dehydrogenase"/>
    <property type="match status" value="2"/>
</dbReference>
<sequence length="346" mass="36003">MSTSLNEADALLQTRGVSRNLEAWVMGAAFCRTGGTAAFALGDGSLHIAEVAAPEAEWQGIAAHEGSTRALVADCADGYLTGGDDGRLLRTAPDGTGTELGSYGAMKWVENLAAHPAGVRLAAIGRAVHVLDGKGRLLKSLAHPSTVTGVALDGKGKRIVASHYNGASLWYVAAKEDKPRLLEWKGSHIGVAIHPDGTHVVTAMQEASLHGWRLEDGQHMRMSGYPGKTRSMGFTQSGRFLATAGSEAVVLWPFFGGGPMGKAPTELAGGDEALVSRVACHPKHEVVAAGFNDGLVLMVEVTSGKVVPVAAPGRGPISALAWNPSGTHLAFGTEWGFCGVVNLSRQ</sequence>
<accession>A0A2W7KBS3</accession>